<name>A0A5B8VKY3_9BACT</name>
<evidence type="ECO:0000256" key="1">
    <source>
        <dbReference type="SAM" id="Phobius"/>
    </source>
</evidence>
<dbReference type="RefSeq" id="WP_146781058.1">
    <property type="nucleotide sequence ID" value="NZ_CP042434.1"/>
</dbReference>
<accession>A0A5B8VKY3</accession>
<dbReference type="AlphaFoldDB" id="A0A5B8VKY3"/>
<sequence length="143" mass="16574">MRKNIPIIQFLITFGICIILLLIINACNKNKQDSYQIKNALTWLQKNGGNFKNQKIGLKLQNGQQSIGRLDWNKTKEYLNQGIKYIEIPFVFDNIGEKVPLDTFAAYTTYHLVIRENKTTDYEGAIQITQVNTKMKNIKISQY</sequence>
<dbReference type="KEGG" id="agi:FSB73_08405"/>
<keyword evidence="1" id="KW-0472">Membrane</keyword>
<dbReference type="OrthoDB" id="672238at2"/>
<reference evidence="2 3" key="1">
    <citation type="journal article" date="2017" name="Int. J. Syst. Evol. Microbiol.">
        <title>Arachidicoccus ginsenosidivorans sp. nov., with ginsenoside-converting activity isolated from ginseng cultivating soil.</title>
        <authorList>
            <person name="Siddiqi M.Z."/>
            <person name="Aslam Z."/>
            <person name="Im W.T."/>
        </authorList>
    </citation>
    <scope>NUCLEOTIDE SEQUENCE [LARGE SCALE GENOMIC DNA]</scope>
    <source>
        <strain evidence="2 3">Gsoil 809</strain>
    </source>
</reference>
<evidence type="ECO:0000313" key="3">
    <source>
        <dbReference type="Proteomes" id="UP000321291"/>
    </source>
</evidence>
<organism evidence="2 3">
    <name type="scientific">Arachidicoccus ginsenosidivorans</name>
    <dbReference type="NCBI Taxonomy" id="496057"/>
    <lineage>
        <taxon>Bacteria</taxon>
        <taxon>Pseudomonadati</taxon>
        <taxon>Bacteroidota</taxon>
        <taxon>Chitinophagia</taxon>
        <taxon>Chitinophagales</taxon>
        <taxon>Chitinophagaceae</taxon>
        <taxon>Arachidicoccus</taxon>
    </lineage>
</organism>
<gene>
    <name evidence="2" type="ORF">FSB73_08405</name>
</gene>
<proteinExistence type="predicted"/>
<protein>
    <submittedName>
        <fullName evidence="2">Uncharacterized protein</fullName>
    </submittedName>
</protein>
<dbReference type="Proteomes" id="UP000321291">
    <property type="component" value="Chromosome"/>
</dbReference>
<dbReference type="EMBL" id="CP042434">
    <property type="protein sequence ID" value="QEC71681.1"/>
    <property type="molecule type" value="Genomic_DNA"/>
</dbReference>
<keyword evidence="1" id="KW-0812">Transmembrane</keyword>
<keyword evidence="3" id="KW-1185">Reference proteome</keyword>
<feature type="transmembrane region" description="Helical" evidence="1">
    <location>
        <begin position="7"/>
        <end position="26"/>
    </location>
</feature>
<evidence type="ECO:0000313" key="2">
    <source>
        <dbReference type="EMBL" id="QEC71681.1"/>
    </source>
</evidence>
<keyword evidence="1" id="KW-1133">Transmembrane helix</keyword>